<dbReference type="OrthoDB" id="9805239at2"/>
<organism evidence="3 4">
    <name type="scientific">Thermophagus xiamenensis</name>
    <dbReference type="NCBI Taxonomy" id="385682"/>
    <lineage>
        <taxon>Bacteria</taxon>
        <taxon>Pseudomonadati</taxon>
        <taxon>Bacteroidota</taxon>
        <taxon>Bacteroidia</taxon>
        <taxon>Marinilabiliales</taxon>
        <taxon>Marinilabiliaceae</taxon>
        <taxon>Thermophagus</taxon>
    </lineage>
</organism>
<feature type="transmembrane region" description="Helical" evidence="1">
    <location>
        <begin position="278"/>
        <end position="298"/>
    </location>
</feature>
<keyword evidence="1" id="KW-0812">Transmembrane</keyword>
<dbReference type="InterPro" id="IPR037185">
    <property type="entry name" value="EmrE-like"/>
</dbReference>
<dbReference type="FunCoup" id="A0A1I2D5Z7">
    <property type="interactions" value="33"/>
</dbReference>
<dbReference type="PANTHER" id="PTHR22911:SF134">
    <property type="entry name" value="DMT FAMILY TRANSPORTER"/>
    <property type="match status" value="1"/>
</dbReference>
<dbReference type="STRING" id="385682.SAMN05444380_1182"/>
<feature type="transmembrane region" description="Helical" evidence="1">
    <location>
        <begin position="188"/>
        <end position="207"/>
    </location>
</feature>
<gene>
    <name evidence="3" type="ORF">SAMN05444380_1182</name>
</gene>
<feature type="domain" description="EamA" evidence="2">
    <location>
        <begin position="6"/>
        <end position="139"/>
    </location>
</feature>
<feature type="transmembrane region" description="Helical" evidence="1">
    <location>
        <begin position="156"/>
        <end position="176"/>
    </location>
</feature>
<dbReference type="EMBL" id="FONA01000018">
    <property type="protein sequence ID" value="SFE75956.1"/>
    <property type="molecule type" value="Genomic_DNA"/>
</dbReference>
<proteinExistence type="predicted"/>
<feature type="transmembrane region" description="Helical" evidence="1">
    <location>
        <begin position="37"/>
        <end position="55"/>
    </location>
</feature>
<keyword evidence="4" id="KW-1185">Reference proteome</keyword>
<dbReference type="eggNOG" id="COG0697">
    <property type="taxonomic scope" value="Bacteria"/>
</dbReference>
<feature type="transmembrane region" description="Helical" evidence="1">
    <location>
        <begin position="91"/>
        <end position="116"/>
    </location>
</feature>
<keyword evidence="1" id="KW-0472">Membrane</keyword>
<sequence>MSQSSKGLFYATITALLWGVLAIVLKVSLNYFDSYTIVWWRFTMAFTFLIAYFGIKSRRQLLILKKPPLLLLLAGLLLGVNYIGFMQGVHYAGPAVTQVMIQIGPIMLALTGFLIFKEQLTRLRAIGFFLALIGFIFFYYQQLQTIVSDVDLLNEGVIWVLTGALAWTAYAILNKILVRHISSGQINLILYGVPALLFLPFANFSSLLEIESIWEVVLLLFLGGNTLVAYGSLSLALKYADANKVSMVITINPVITFILMEVLLWNQVTWFTAPPVQAMSYVGAAMVLVGAMLAIGAIDRKKKK</sequence>
<dbReference type="SUPFAM" id="SSF103481">
    <property type="entry name" value="Multidrug resistance efflux transporter EmrE"/>
    <property type="match status" value="1"/>
</dbReference>
<dbReference type="AlphaFoldDB" id="A0A1I2D5Z7"/>
<dbReference type="RefSeq" id="WP_010526137.1">
    <property type="nucleotide sequence ID" value="NZ_AFSL01000003.1"/>
</dbReference>
<feature type="transmembrane region" description="Helical" evidence="1">
    <location>
        <begin position="245"/>
        <end position="266"/>
    </location>
</feature>
<evidence type="ECO:0000313" key="3">
    <source>
        <dbReference type="EMBL" id="SFE75956.1"/>
    </source>
</evidence>
<protein>
    <submittedName>
        <fullName evidence="3">EamA domain-containing membrane protein RarD</fullName>
    </submittedName>
</protein>
<dbReference type="InterPro" id="IPR000620">
    <property type="entry name" value="EamA_dom"/>
</dbReference>
<feature type="transmembrane region" description="Helical" evidence="1">
    <location>
        <begin position="213"/>
        <end position="233"/>
    </location>
</feature>
<accession>A0A1I2D5Z7</accession>
<name>A0A1I2D5Z7_9BACT</name>
<feature type="transmembrane region" description="Helical" evidence="1">
    <location>
        <begin position="7"/>
        <end position="25"/>
    </location>
</feature>
<feature type="transmembrane region" description="Helical" evidence="1">
    <location>
        <begin position="67"/>
        <end position="85"/>
    </location>
</feature>
<evidence type="ECO:0000256" key="1">
    <source>
        <dbReference type="SAM" id="Phobius"/>
    </source>
</evidence>
<dbReference type="Pfam" id="PF00892">
    <property type="entry name" value="EamA"/>
    <property type="match status" value="2"/>
</dbReference>
<evidence type="ECO:0000259" key="2">
    <source>
        <dbReference type="Pfam" id="PF00892"/>
    </source>
</evidence>
<dbReference type="InParanoid" id="A0A1I2D5Z7"/>
<dbReference type="GO" id="GO:0016020">
    <property type="term" value="C:membrane"/>
    <property type="evidence" value="ECO:0007669"/>
    <property type="project" value="InterPro"/>
</dbReference>
<feature type="transmembrane region" description="Helical" evidence="1">
    <location>
        <begin position="123"/>
        <end position="141"/>
    </location>
</feature>
<dbReference type="PANTHER" id="PTHR22911">
    <property type="entry name" value="ACYL-MALONYL CONDENSING ENZYME-RELATED"/>
    <property type="match status" value="1"/>
</dbReference>
<keyword evidence="1" id="KW-1133">Transmembrane helix</keyword>
<evidence type="ECO:0000313" key="4">
    <source>
        <dbReference type="Proteomes" id="UP000181976"/>
    </source>
</evidence>
<reference evidence="3 4" key="1">
    <citation type="submission" date="2016-10" db="EMBL/GenBank/DDBJ databases">
        <authorList>
            <person name="de Groot N.N."/>
        </authorList>
    </citation>
    <scope>NUCLEOTIDE SEQUENCE [LARGE SCALE GENOMIC DNA]</scope>
    <source>
        <strain evidence="3 4">DSM 19012</strain>
    </source>
</reference>
<feature type="domain" description="EamA" evidence="2">
    <location>
        <begin position="156"/>
        <end position="293"/>
    </location>
</feature>
<dbReference type="Proteomes" id="UP000181976">
    <property type="component" value="Unassembled WGS sequence"/>
</dbReference>